<dbReference type="InterPro" id="IPR024320">
    <property type="entry name" value="LPG_synthase_C"/>
</dbReference>
<name>W4UUM2_9BACE</name>
<dbReference type="PANTHER" id="PTHR41373">
    <property type="entry name" value="DUF2156 DOMAIN-CONTAINING PROTEIN"/>
    <property type="match status" value="1"/>
</dbReference>
<comment type="caution">
    <text evidence="2">The sequence shown here is derived from an EMBL/GenBank/DDBJ whole genome shotgun (WGS) entry which is preliminary data.</text>
</comment>
<evidence type="ECO:0000313" key="3">
    <source>
        <dbReference type="Proteomes" id="UP000019131"/>
    </source>
</evidence>
<dbReference type="Proteomes" id="UP000019131">
    <property type="component" value="Unassembled WGS sequence"/>
</dbReference>
<dbReference type="InterPro" id="IPR016181">
    <property type="entry name" value="Acyl_CoA_acyltransferase"/>
</dbReference>
<organism evidence="2 3">
    <name type="scientific">Bacteroides reticulotermitis JCM 10512</name>
    <dbReference type="NCBI Taxonomy" id="1445607"/>
    <lineage>
        <taxon>Bacteria</taxon>
        <taxon>Pseudomonadati</taxon>
        <taxon>Bacteroidota</taxon>
        <taxon>Bacteroidia</taxon>
        <taxon>Bacteroidales</taxon>
        <taxon>Bacteroidaceae</taxon>
        <taxon>Bacteroides</taxon>
    </lineage>
</organism>
<gene>
    <name evidence="2" type="ORF">JCM10512_2850</name>
</gene>
<accession>W4UUM2</accession>
<feature type="domain" description="Phosphatidylglycerol lysyltransferase C-terminal" evidence="1">
    <location>
        <begin position="1"/>
        <end position="230"/>
    </location>
</feature>
<dbReference type="Gene3D" id="3.40.630.30">
    <property type="match status" value="1"/>
</dbReference>
<dbReference type="Pfam" id="PF09924">
    <property type="entry name" value="LPG_synthase_C"/>
    <property type="match status" value="1"/>
</dbReference>
<dbReference type="EMBL" id="BAIV01000017">
    <property type="protein sequence ID" value="GAE84502.1"/>
    <property type="molecule type" value="Genomic_DNA"/>
</dbReference>
<keyword evidence="3" id="KW-1185">Reference proteome</keyword>
<dbReference type="InterPro" id="IPR016732">
    <property type="entry name" value="UCP018688"/>
</dbReference>
<reference evidence="2 3" key="1">
    <citation type="journal article" date="2014" name="Genome Announc.">
        <title>Draft Genome Sequence of Bacteroides reticulotermitis Strain JCM 10512T, Isolated from the Gut of a Termite.</title>
        <authorList>
            <person name="Yuki M."/>
            <person name="Oshima K."/>
            <person name="Suda W."/>
            <person name="Sakamoto M."/>
            <person name="Iida T."/>
            <person name="Hattori M."/>
            <person name="Ohkuma M."/>
        </authorList>
    </citation>
    <scope>NUCLEOTIDE SEQUENCE [LARGE SCALE GENOMIC DNA]</scope>
    <source>
        <strain evidence="2 3">JCM 10512</strain>
    </source>
</reference>
<dbReference type="AlphaFoldDB" id="W4UUM2"/>
<dbReference type="SUPFAM" id="SSF55729">
    <property type="entry name" value="Acyl-CoA N-acyltransferases (Nat)"/>
    <property type="match status" value="2"/>
</dbReference>
<proteinExistence type="predicted"/>
<protein>
    <recommendedName>
        <fullName evidence="1">Phosphatidylglycerol lysyltransferase C-terminal domain-containing protein</fullName>
    </recommendedName>
</protein>
<evidence type="ECO:0000259" key="1">
    <source>
        <dbReference type="Pfam" id="PF09924"/>
    </source>
</evidence>
<dbReference type="STRING" id="1445607.JCM10512_2850"/>
<dbReference type="PANTHER" id="PTHR41373:SF1">
    <property type="entry name" value="PHOSPHATIDYLGLYCEROL LYSYLTRANSFERASE C-TERMINAL DOMAIN-CONTAINING PROTEIN"/>
    <property type="match status" value="1"/>
</dbReference>
<evidence type="ECO:0000313" key="2">
    <source>
        <dbReference type="EMBL" id="GAE84502.1"/>
    </source>
</evidence>
<sequence length="238" mass="27487">MMPVGTGNPKDVLQKLINDATEENQPFCILGVCTGMRNELEDTMPEQFQFTADRDYADYIYLRSDLATLKGKKFQAKRNHINRFRNSYPNYEYTPITPDRIKECMELEAEWCKVNNCDQQEGTGNERRALIYALHNFEALGLTGGILHVDGKIVAFTFGMPINKDTFGVHVEKADTSIDGAYAMINYEFSSRIPEQYTYINREEDLGIEGLRKAKLSYQPTIILEKYMACYKPVQWKW</sequence>